<gene>
    <name evidence="1" type="ORF">DPMN_042434</name>
</gene>
<organism evidence="1 2">
    <name type="scientific">Dreissena polymorpha</name>
    <name type="common">Zebra mussel</name>
    <name type="synonym">Mytilus polymorpha</name>
    <dbReference type="NCBI Taxonomy" id="45954"/>
    <lineage>
        <taxon>Eukaryota</taxon>
        <taxon>Metazoa</taxon>
        <taxon>Spiralia</taxon>
        <taxon>Lophotrochozoa</taxon>
        <taxon>Mollusca</taxon>
        <taxon>Bivalvia</taxon>
        <taxon>Autobranchia</taxon>
        <taxon>Heteroconchia</taxon>
        <taxon>Euheterodonta</taxon>
        <taxon>Imparidentia</taxon>
        <taxon>Neoheterodontei</taxon>
        <taxon>Myida</taxon>
        <taxon>Dreissenoidea</taxon>
        <taxon>Dreissenidae</taxon>
        <taxon>Dreissena</taxon>
    </lineage>
</organism>
<evidence type="ECO:0000313" key="2">
    <source>
        <dbReference type="Proteomes" id="UP000828390"/>
    </source>
</evidence>
<dbReference type="AlphaFoldDB" id="A0A9D4D119"/>
<reference evidence="1" key="2">
    <citation type="submission" date="2020-11" db="EMBL/GenBank/DDBJ databases">
        <authorList>
            <person name="McCartney M.A."/>
            <person name="Auch B."/>
            <person name="Kono T."/>
            <person name="Mallez S."/>
            <person name="Becker A."/>
            <person name="Gohl D.M."/>
            <person name="Silverstein K.A.T."/>
            <person name="Koren S."/>
            <person name="Bechman K.B."/>
            <person name="Herman A."/>
            <person name="Abrahante J.E."/>
            <person name="Garbe J."/>
        </authorList>
    </citation>
    <scope>NUCLEOTIDE SEQUENCE</scope>
    <source>
        <strain evidence="1">Duluth1</strain>
        <tissue evidence="1">Whole animal</tissue>
    </source>
</reference>
<sequence length="96" mass="10838">MAPEIVVVVLGENDISTTERPNKIAWNIVQLCLTIRDRGMPHVVVVGICRWWQFRDATLDAAPFANMASVYEINICCKEIPHLCLQVSCEKRRAIG</sequence>
<evidence type="ECO:0000313" key="1">
    <source>
        <dbReference type="EMBL" id="KAH3735874.1"/>
    </source>
</evidence>
<keyword evidence="2" id="KW-1185">Reference proteome</keyword>
<reference evidence="1" key="1">
    <citation type="journal article" date="2019" name="bioRxiv">
        <title>The Genome of the Zebra Mussel, Dreissena polymorpha: A Resource for Invasive Species Research.</title>
        <authorList>
            <person name="McCartney M.A."/>
            <person name="Auch B."/>
            <person name="Kono T."/>
            <person name="Mallez S."/>
            <person name="Zhang Y."/>
            <person name="Obille A."/>
            <person name="Becker A."/>
            <person name="Abrahante J.E."/>
            <person name="Garbe J."/>
            <person name="Badalamenti J.P."/>
            <person name="Herman A."/>
            <person name="Mangelson H."/>
            <person name="Liachko I."/>
            <person name="Sullivan S."/>
            <person name="Sone E.D."/>
            <person name="Koren S."/>
            <person name="Silverstein K.A.T."/>
            <person name="Beckman K.B."/>
            <person name="Gohl D.M."/>
        </authorList>
    </citation>
    <scope>NUCLEOTIDE SEQUENCE</scope>
    <source>
        <strain evidence="1">Duluth1</strain>
        <tissue evidence="1">Whole animal</tissue>
    </source>
</reference>
<accession>A0A9D4D119</accession>
<name>A0A9D4D119_DREPO</name>
<dbReference type="EMBL" id="JAIWYP010000011">
    <property type="protein sequence ID" value="KAH3735874.1"/>
    <property type="molecule type" value="Genomic_DNA"/>
</dbReference>
<protein>
    <submittedName>
        <fullName evidence="1">Uncharacterized protein</fullName>
    </submittedName>
</protein>
<comment type="caution">
    <text evidence="1">The sequence shown here is derived from an EMBL/GenBank/DDBJ whole genome shotgun (WGS) entry which is preliminary data.</text>
</comment>
<proteinExistence type="predicted"/>
<dbReference type="Proteomes" id="UP000828390">
    <property type="component" value="Unassembled WGS sequence"/>
</dbReference>